<name>A0ACC0AF34_CATRO</name>
<dbReference type="EMBL" id="CM044706">
    <property type="protein sequence ID" value="KAI5659485.1"/>
    <property type="molecule type" value="Genomic_DNA"/>
</dbReference>
<organism evidence="1 2">
    <name type="scientific">Catharanthus roseus</name>
    <name type="common">Madagascar periwinkle</name>
    <name type="synonym">Vinca rosea</name>
    <dbReference type="NCBI Taxonomy" id="4058"/>
    <lineage>
        <taxon>Eukaryota</taxon>
        <taxon>Viridiplantae</taxon>
        <taxon>Streptophyta</taxon>
        <taxon>Embryophyta</taxon>
        <taxon>Tracheophyta</taxon>
        <taxon>Spermatophyta</taxon>
        <taxon>Magnoliopsida</taxon>
        <taxon>eudicotyledons</taxon>
        <taxon>Gunneridae</taxon>
        <taxon>Pentapetalae</taxon>
        <taxon>asterids</taxon>
        <taxon>lamiids</taxon>
        <taxon>Gentianales</taxon>
        <taxon>Apocynaceae</taxon>
        <taxon>Rauvolfioideae</taxon>
        <taxon>Vinceae</taxon>
        <taxon>Catharanthinae</taxon>
        <taxon>Catharanthus</taxon>
    </lineage>
</organism>
<protein>
    <submittedName>
        <fullName evidence="1">Uncharacterized protein</fullName>
    </submittedName>
</protein>
<sequence length="602" mass="67218">MVWCSYCAKNIPRPDNVDGKICCSLCGRVLDEDIFSSEPSFVKNAAGQSQLAGNYVRTIQNDYSASRERILNEAYNGIEGIIYALGIDGGDSISRPALAFYTIAVERNFTRGRRKEQVEAACLYIACRENKKPYLLIDFSEYLRINVYVLGAVFLQLCKLLSLEEHPIVQKPVDPSLFIHRFTDRLFGERKPSVSKTALHIVASMKRDWMQTGRKPSGLCGAALYISALSQGLKVSKSDIIRVVHVCEATLTKRLIEFENTESGSLTIEEFKTKAEEFEKDERLNKHLFSTGSQVPGESELLCEHKGSGKSAFAHGLCESCYTDFMQLSGGLDGGLDPPAYQRAEQKRMLANQAASENIPSDENLQLHKSGSIGVNSVHPFTKDTQDNEFLEAGSLLPDASDESDNFSDIDDVEVDGYLHNEEEKHFKKIIWEEMNKEYLEEQAAKEAAAAAARKAYEANFDNCSEDMKAAQKLAADAAAAVAKSRKEKQQKRAAELKNSTPAQTAAEAARQMLTRKRLSSKINYDVLDKLFDESAIPDNSKKSRSETPADDKSPQRTKQSPHSGDDEEDDATQGEYNHGLDYDNVVDERYDYDDGYDFDDY</sequence>
<evidence type="ECO:0000313" key="2">
    <source>
        <dbReference type="Proteomes" id="UP001060085"/>
    </source>
</evidence>
<accession>A0ACC0AF34</accession>
<proteinExistence type="predicted"/>
<dbReference type="Proteomes" id="UP001060085">
    <property type="component" value="Linkage Group LG06"/>
</dbReference>
<keyword evidence="2" id="KW-1185">Reference proteome</keyword>
<comment type="caution">
    <text evidence="1">The sequence shown here is derived from an EMBL/GenBank/DDBJ whole genome shotgun (WGS) entry which is preliminary data.</text>
</comment>
<reference evidence="2" key="1">
    <citation type="journal article" date="2023" name="Nat. Plants">
        <title>Single-cell RNA sequencing provides a high-resolution roadmap for understanding the multicellular compartmentation of specialized metabolism.</title>
        <authorList>
            <person name="Sun S."/>
            <person name="Shen X."/>
            <person name="Li Y."/>
            <person name="Li Y."/>
            <person name="Wang S."/>
            <person name="Li R."/>
            <person name="Zhang H."/>
            <person name="Shen G."/>
            <person name="Guo B."/>
            <person name="Wei J."/>
            <person name="Xu J."/>
            <person name="St-Pierre B."/>
            <person name="Chen S."/>
            <person name="Sun C."/>
        </authorList>
    </citation>
    <scope>NUCLEOTIDE SEQUENCE [LARGE SCALE GENOMIC DNA]</scope>
</reference>
<evidence type="ECO:0000313" key="1">
    <source>
        <dbReference type="EMBL" id="KAI5659485.1"/>
    </source>
</evidence>
<gene>
    <name evidence="1" type="ORF">M9H77_28278</name>
</gene>